<gene>
    <name evidence="2" type="ORF">NPIL_351241</name>
</gene>
<accession>A0A8X6UK38</accession>
<feature type="region of interest" description="Disordered" evidence="1">
    <location>
        <begin position="154"/>
        <end position="176"/>
    </location>
</feature>
<comment type="caution">
    <text evidence="2">The sequence shown here is derived from an EMBL/GenBank/DDBJ whole genome shotgun (WGS) entry which is preliminary data.</text>
</comment>
<dbReference type="EMBL" id="BMAW01033286">
    <property type="protein sequence ID" value="GFU29542.1"/>
    <property type="molecule type" value="Genomic_DNA"/>
</dbReference>
<organism evidence="2 3">
    <name type="scientific">Nephila pilipes</name>
    <name type="common">Giant wood spider</name>
    <name type="synonym">Nephila maculata</name>
    <dbReference type="NCBI Taxonomy" id="299642"/>
    <lineage>
        <taxon>Eukaryota</taxon>
        <taxon>Metazoa</taxon>
        <taxon>Ecdysozoa</taxon>
        <taxon>Arthropoda</taxon>
        <taxon>Chelicerata</taxon>
        <taxon>Arachnida</taxon>
        <taxon>Araneae</taxon>
        <taxon>Araneomorphae</taxon>
        <taxon>Entelegynae</taxon>
        <taxon>Araneoidea</taxon>
        <taxon>Nephilidae</taxon>
        <taxon>Nephila</taxon>
    </lineage>
</organism>
<sequence>MSVSIHRISRNASKVRLHIDLNLDRWIQSRSVNHYTMEPNFSHVCSRCLRERKSHSISNAIERGGPVRSRKEQESSFFSLFPCERNLILFRIEQGYSNCSPITQRRLSYERNSDDQKKLVKGEERMTSDSSLFFPMSGEFSEFYVSDSLSGLRNCQQDEMSERSKENGRLRGREHS</sequence>
<dbReference type="AlphaFoldDB" id="A0A8X6UK38"/>
<evidence type="ECO:0000313" key="3">
    <source>
        <dbReference type="Proteomes" id="UP000887013"/>
    </source>
</evidence>
<protein>
    <submittedName>
        <fullName evidence="2">Uncharacterized protein</fullName>
    </submittedName>
</protein>
<dbReference type="Proteomes" id="UP000887013">
    <property type="component" value="Unassembled WGS sequence"/>
</dbReference>
<feature type="compositionally biased region" description="Basic and acidic residues" evidence="1">
    <location>
        <begin position="160"/>
        <end position="176"/>
    </location>
</feature>
<name>A0A8X6UK38_NEPPI</name>
<keyword evidence="3" id="KW-1185">Reference proteome</keyword>
<reference evidence="2" key="1">
    <citation type="submission" date="2020-08" db="EMBL/GenBank/DDBJ databases">
        <title>Multicomponent nature underlies the extraordinary mechanical properties of spider dragline silk.</title>
        <authorList>
            <person name="Kono N."/>
            <person name="Nakamura H."/>
            <person name="Mori M."/>
            <person name="Yoshida Y."/>
            <person name="Ohtoshi R."/>
            <person name="Malay A.D."/>
            <person name="Moran D.A.P."/>
            <person name="Tomita M."/>
            <person name="Numata K."/>
            <person name="Arakawa K."/>
        </authorList>
    </citation>
    <scope>NUCLEOTIDE SEQUENCE</scope>
</reference>
<evidence type="ECO:0000256" key="1">
    <source>
        <dbReference type="SAM" id="MobiDB-lite"/>
    </source>
</evidence>
<evidence type="ECO:0000313" key="2">
    <source>
        <dbReference type="EMBL" id="GFU29542.1"/>
    </source>
</evidence>
<proteinExistence type="predicted"/>